<dbReference type="InterPro" id="IPR036259">
    <property type="entry name" value="MFS_trans_sf"/>
</dbReference>
<keyword evidence="5 8" id="KW-1133">Transmembrane helix</keyword>
<evidence type="ECO:0000256" key="2">
    <source>
        <dbReference type="ARBA" id="ARBA00008335"/>
    </source>
</evidence>
<feature type="transmembrane region" description="Helical" evidence="8">
    <location>
        <begin position="317"/>
        <end position="337"/>
    </location>
</feature>
<feature type="transmembrane region" description="Helical" evidence="8">
    <location>
        <begin position="91"/>
        <end position="110"/>
    </location>
</feature>
<feature type="transmembrane region" description="Helical" evidence="8">
    <location>
        <begin position="180"/>
        <end position="204"/>
    </location>
</feature>
<dbReference type="SUPFAM" id="SSF103473">
    <property type="entry name" value="MFS general substrate transporter"/>
    <property type="match status" value="1"/>
</dbReference>
<dbReference type="PROSITE" id="PS50850">
    <property type="entry name" value="MFS"/>
    <property type="match status" value="1"/>
</dbReference>
<dbReference type="PANTHER" id="PTHR23501:SF189">
    <property type="entry name" value="DRUG TRANSPORTER, PUTATIVE (AFU_ORTHOLOGUE AFUA_4G03920)-RELATED"/>
    <property type="match status" value="1"/>
</dbReference>
<feature type="transmembrane region" description="Helical" evidence="8">
    <location>
        <begin position="210"/>
        <end position="231"/>
    </location>
</feature>
<proteinExistence type="inferred from homology"/>
<dbReference type="GO" id="GO:0012505">
    <property type="term" value="C:endomembrane system"/>
    <property type="evidence" value="ECO:0007669"/>
    <property type="project" value="UniProtKB-SubCell"/>
</dbReference>
<dbReference type="CDD" id="cd17502">
    <property type="entry name" value="MFS_Azr1_MDR_like"/>
    <property type="match status" value="1"/>
</dbReference>
<evidence type="ECO:0000256" key="4">
    <source>
        <dbReference type="ARBA" id="ARBA00022692"/>
    </source>
</evidence>
<dbReference type="GO" id="GO:0005886">
    <property type="term" value="C:plasma membrane"/>
    <property type="evidence" value="ECO:0007669"/>
    <property type="project" value="TreeGrafter"/>
</dbReference>
<dbReference type="GO" id="GO:0022857">
    <property type="term" value="F:transmembrane transporter activity"/>
    <property type="evidence" value="ECO:0007669"/>
    <property type="project" value="InterPro"/>
</dbReference>
<comment type="similarity">
    <text evidence="2">Belongs to the major facilitator superfamily.</text>
</comment>
<feature type="transmembrane region" description="Helical" evidence="8">
    <location>
        <begin position="408"/>
        <end position="432"/>
    </location>
</feature>
<feature type="region of interest" description="Disordered" evidence="7">
    <location>
        <begin position="1"/>
        <end position="41"/>
    </location>
</feature>
<gene>
    <name evidence="10" type="ORF">P691DRAFT_709467</name>
</gene>
<dbReference type="Pfam" id="PF07690">
    <property type="entry name" value="MFS_1"/>
    <property type="match status" value="2"/>
</dbReference>
<comment type="caution">
    <text evidence="10">The sequence shown here is derived from an EMBL/GenBank/DDBJ whole genome shotgun (WGS) entry which is preliminary data.</text>
</comment>
<feature type="transmembrane region" description="Helical" evidence="8">
    <location>
        <begin position="276"/>
        <end position="296"/>
    </location>
</feature>
<name>A0A9P5X7K7_9AGAR</name>
<evidence type="ECO:0000313" key="10">
    <source>
        <dbReference type="EMBL" id="KAF9445948.1"/>
    </source>
</evidence>
<feature type="transmembrane region" description="Helical" evidence="8">
    <location>
        <begin position="382"/>
        <end position="402"/>
    </location>
</feature>
<evidence type="ECO:0000256" key="6">
    <source>
        <dbReference type="ARBA" id="ARBA00023136"/>
    </source>
</evidence>
<organism evidence="10 11">
    <name type="scientific">Macrolepiota fuliginosa MF-IS2</name>
    <dbReference type="NCBI Taxonomy" id="1400762"/>
    <lineage>
        <taxon>Eukaryota</taxon>
        <taxon>Fungi</taxon>
        <taxon>Dikarya</taxon>
        <taxon>Basidiomycota</taxon>
        <taxon>Agaricomycotina</taxon>
        <taxon>Agaricomycetes</taxon>
        <taxon>Agaricomycetidae</taxon>
        <taxon>Agaricales</taxon>
        <taxon>Agaricineae</taxon>
        <taxon>Agaricaceae</taxon>
        <taxon>Macrolepiota</taxon>
    </lineage>
</organism>
<feature type="compositionally biased region" description="Low complexity" evidence="7">
    <location>
        <begin position="9"/>
        <end position="29"/>
    </location>
</feature>
<keyword evidence="11" id="KW-1185">Reference proteome</keyword>
<dbReference type="OrthoDB" id="10021397at2759"/>
<comment type="subcellular location">
    <subcellularLocation>
        <location evidence="1">Endomembrane system</location>
        <topology evidence="1">Multi-pass membrane protein</topology>
    </subcellularLocation>
</comment>
<feature type="transmembrane region" description="Helical" evidence="8">
    <location>
        <begin position="453"/>
        <end position="471"/>
    </location>
</feature>
<feature type="compositionally biased region" description="Basic and acidic residues" evidence="7">
    <location>
        <begin position="554"/>
        <end position="597"/>
    </location>
</feature>
<evidence type="ECO:0000256" key="1">
    <source>
        <dbReference type="ARBA" id="ARBA00004127"/>
    </source>
</evidence>
<feature type="transmembrane region" description="Helical" evidence="8">
    <location>
        <begin position="243"/>
        <end position="270"/>
    </location>
</feature>
<dbReference type="AlphaFoldDB" id="A0A9P5X7K7"/>
<evidence type="ECO:0000256" key="7">
    <source>
        <dbReference type="SAM" id="MobiDB-lite"/>
    </source>
</evidence>
<dbReference type="EMBL" id="MU151272">
    <property type="protein sequence ID" value="KAF9445948.1"/>
    <property type="molecule type" value="Genomic_DNA"/>
</dbReference>
<dbReference type="Gene3D" id="1.20.1720.10">
    <property type="entry name" value="Multidrug resistance protein D"/>
    <property type="match status" value="1"/>
</dbReference>
<dbReference type="Proteomes" id="UP000807342">
    <property type="component" value="Unassembled WGS sequence"/>
</dbReference>
<feature type="compositionally biased region" description="Basic and acidic residues" evidence="7">
    <location>
        <begin position="618"/>
        <end position="633"/>
    </location>
</feature>
<reference evidence="10" key="1">
    <citation type="submission" date="2020-11" db="EMBL/GenBank/DDBJ databases">
        <authorList>
            <consortium name="DOE Joint Genome Institute"/>
            <person name="Ahrendt S."/>
            <person name="Riley R."/>
            <person name="Andreopoulos W."/>
            <person name="Labutti K."/>
            <person name="Pangilinan J."/>
            <person name="Ruiz-Duenas F.J."/>
            <person name="Barrasa J.M."/>
            <person name="Sanchez-Garcia M."/>
            <person name="Camarero S."/>
            <person name="Miyauchi S."/>
            <person name="Serrano A."/>
            <person name="Linde D."/>
            <person name="Babiker R."/>
            <person name="Drula E."/>
            <person name="Ayuso-Fernandez I."/>
            <person name="Pacheco R."/>
            <person name="Padilla G."/>
            <person name="Ferreira P."/>
            <person name="Barriuso J."/>
            <person name="Kellner H."/>
            <person name="Castanera R."/>
            <person name="Alfaro M."/>
            <person name="Ramirez L."/>
            <person name="Pisabarro A.G."/>
            <person name="Kuo A."/>
            <person name="Tritt A."/>
            <person name="Lipzen A."/>
            <person name="He G."/>
            <person name="Yan M."/>
            <person name="Ng V."/>
            <person name="Cullen D."/>
            <person name="Martin F."/>
            <person name="Rosso M.-N."/>
            <person name="Henrissat B."/>
            <person name="Hibbett D."/>
            <person name="Martinez A.T."/>
            <person name="Grigoriev I.V."/>
        </authorList>
    </citation>
    <scope>NUCLEOTIDE SEQUENCE</scope>
    <source>
        <strain evidence="10">MF-IS2</strain>
    </source>
</reference>
<feature type="domain" description="Major facilitator superfamily (MFS) profile" evidence="9">
    <location>
        <begin position="57"/>
        <end position="546"/>
    </location>
</feature>
<dbReference type="PANTHER" id="PTHR23501">
    <property type="entry name" value="MAJOR FACILITATOR SUPERFAMILY"/>
    <property type="match status" value="1"/>
</dbReference>
<feature type="transmembrane region" description="Helical" evidence="8">
    <location>
        <begin position="523"/>
        <end position="542"/>
    </location>
</feature>
<sequence length="633" mass="67906">MLEAHDTHSSSQPDTPTPTNTTTTANDQHQPPKKHKRNEIQLTDQTNLLPFKKVLATFMGLSICIVVSVLDSVSVATALPTISGAFNAGSIVSWVPSAYLLTSTAFQPIYGRFSDIFGRKATLTAAMAIFMTGNLAAGFSKSIVQLIVFRGIAGSGGGAILSLGQIIITDIITLRDRGKYQGILGGVVAVGYTIGPIIGGALAQQASWRWCFWMSVPLGLFAVTAVNYILPLKPVQGEMRKKLLVVDYVGCMLTLTGCTLIILPLIWGGITFPWKSAVVLAPLICGVFTCVLFVLWEWKGARLPIVPLRIFKHSTVCGVYITMFINGLITFSAMFYLPQFFQAVLNYTAIHAGLFLIPLLAGQVVVSWIAGLTVSRTGRYRTIVHSGFAIWSLACGLISTITPRTKPGVMVVFMLLSGVGSGQTLQTTTVAAQASVPRKDMSVVTAFRNFVRMLGGTLALAVGATLINNTLRSSMQSLSLPEEVIKRVIDDPSLLSNPSSINISVEQAMTILDQGYTKGFRSVFILNASLSAVATVASILLIKHKDLTRDDDAKLREKGREQSSDAEKGGVSDGVEKPGDEKEKFEESIMTTDHELAETTGLDGKASTEDSGTLSRNETTKGAEGGRDAIKTA</sequence>
<keyword evidence="3" id="KW-0813">Transport</keyword>
<protein>
    <submittedName>
        <fullName evidence="10">MFS general substrate transporter</fullName>
    </submittedName>
</protein>
<feature type="transmembrane region" description="Helical" evidence="8">
    <location>
        <begin position="54"/>
        <end position="79"/>
    </location>
</feature>
<evidence type="ECO:0000256" key="8">
    <source>
        <dbReference type="SAM" id="Phobius"/>
    </source>
</evidence>
<dbReference type="FunFam" id="1.20.1720.10:FF:000013">
    <property type="entry name" value="Related to multidrug resistance proteins"/>
    <property type="match status" value="1"/>
</dbReference>
<dbReference type="Gene3D" id="1.20.1250.20">
    <property type="entry name" value="MFS general substrate transporter like domains"/>
    <property type="match status" value="1"/>
</dbReference>
<feature type="transmembrane region" description="Helical" evidence="8">
    <location>
        <begin position="146"/>
        <end position="168"/>
    </location>
</feature>
<feature type="region of interest" description="Disordered" evidence="7">
    <location>
        <begin position="554"/>
        <end position="633"/>
    </location>
</feature>
<keyword evidence="4 8" id="KW-0812">Transmembrane</keyword>
<feature type="transmembrane region" description="Helical" evidence="8">
    <location>
        <begin position="122"/>
        <end position="140"/>
    </location>
</feature>
<evidence type="ECO:0000256" key="5">
    <source>
        <dbReference type="ARBA" id="ARBA00022989"/>
    </source>
</evidence>
<evidence type="ECO:0000256" key="3">
    <source>
        <dbReference type="ARBA" id="ARBA00022448"/>
    </source>
</evidence>
<accession>A0A9P5X7K7</accession>
<evidence type="ECO:0000259" key="9">
    <source>
        <dbReference type="PROSITE" id="PS50850"/>
    </source>
</evidence>
<keyword evidence="6 8" id="KW-0472">Membrane</keyword>
<dbReference type="InterPro" id="IPR020846">
    <property type="entry name" value="MFS_dom"/>
</dbReference>
<dbReference type="InterPro" id="IPR011701">
    <property type="entry name" value="MFS"/>
</dbReference>
<dbReference type="PRINTS" id="PR01036">
    <property type="entry name" value="TCRTETB"/>
</dbReference>
<evidence type="ECO:0000313" key="11">
    <source>
        <dbReference type="Proteomes" id="UP000807342"/>
    </source>
</evidence>
<feature type="transmembrane region" description="Helical" evidence="8">
    <location>
        <begin position="349"/>
        <end position="370"/>
    </location>
</feature>